<evidence type="ECO:0000313" key="4">
    <source>
        <dbReference type="EMBL" id="AAB40145.1"/>
    </source>
</evidence>
<dbReference type="InterPro" id="IPR035706">
    <property type="entry name" value="AAA_9"/>
</dbReference>
<dbReference type="Pfam" id="PF12781">
    <property type="entry name" value="AAA_9"/>
    <property type="match status" value="1"/>
</dbReference>
<dbReference type="PANTHER" id="PTHR22878:SF69">
    <property type="entry name" value="DYNEIN HEAVY CHAIN"/>
    <property type="match status" value="1"/>
</dbReference>
<evidence type="ECO:0000259" key="3">
    <source>
        <dbReference type="Pfam" id="PF12781"/>
    </source>
</evidence>
<dbReference type="InterPro" id="IPR026983">
    <property type="entry name" value="DHC"/>
</dbReference>
<dbReference type="GO" id="GO:0051959">
    <property type="term" value="F:dynein light intermediate chain binding"/>
    <property type="evidence" value="ECO:0007669"/>
    <property type="project" value="InterPro"/>
</dbReference>
<name>P92121_9EUKA</name>
<evidence type="ECO:0000259" key="2">
    <source>
        <dbReference type="Pfam" id="PF12777"/>
    </source>
</evidence>
<dbReference type="AlphaFoldDB" id="P92121"/>
<feature type="domain" description="Dynein heavy chain ATP-binding dynein motor region" evidence="3">
    <location>
        <begin position="207"/>
        <end position="303"/>
    </location>
</feature>
<feature type="coiled-coil region" evidence="1">
    <location>
        <begin position="57"/>
        <end position="109"/>
    </location>
</feature>
<evidence type="ECO:0000256" key="1">
    <source>
        <dbReference type="SAM" id="Coils"/>
    </source>
</evidence>
<dbReference type="InterPro" id="IPR024743">
    <property type="entry name" value="Dynein_HC_stalk"/>
</dbReference>
<keyword evidence="1" id="KW-0175">Coiled coil</keyword>
<accession>P92121</accession>
<dbReference type="GO" id="GO:0030286">
    <property type="term" value="C:dynein complex"/>
    <property type="evidence" value="ECO:0007669"/>
    <property type="project" value="InterPro"/>
</dbReference>
<sequence length="306" mass="34853">EAMNEVNKNAAQHLIEANADVFDSTEMRKKSRAAGGLCDWLKNIIEFNTVYKFVDPLKKQTEQLKLQAEEAQRSSDQARAIVDQLEGQLKVLQNQFDTANKQKDKVVQEQERMEYSLELANKLVSGLSSEKVRWKNSVIQLKIKEKTLRGDVLVTSAFISYAGPFSKKYRLDLINKWIEMAQQLQIPMQENIKPLRMLADDAKIAVWNNDSLPNDEVSLENAAIFDSCQRWPLIIDPQLQGMTWIKKKEGSNLKIVRFNQQGWMKEVERALQNGSPVSVENIGETIDTVLNPILARAIIQKPGGKK</sequence>
<dbReference type="EMBL" id="U82547">
    <property type="protein sequence ID" value="AAB40145.1"/>
    <property type="molecule type" value="Genomic_DNA"/>
</dbReference>
<dbReference type="GO" id="GO:0007018">
    <property type="term" value="P:microtubule-based movement"/>
    <property type="evidence" value="ECO:0007669"/>
    <property type="project" value="InterPro"/>
</dbReference>
<dbReference type="Gene3D" id="1.20.920.20">
    <property type="match status" value="1"/>
</dbReference>
<feature type="non-terminal residue" evidence="4">
    <location>
        <position position="306"/>
    </location>
</feature>
<dbReference type="Gene3D" id="3.40.50.300">
    <property type="entry name" value="P-loop containing nucleotide triphosphate hydrolases"/>
    <property type="match status" value="1"/>
</dbReference>
<feature type="non-terminal residue" evidence="4">
    <location>
        <position position="1"/>
    </location>
</feature>
<feature type="domain" description="Dynein heavy chain coiled coil stalk" evidence="2">
    <location>
        <begin position="21"/>
        <end position="177"/>
    </location>
</feature>
<reference evidence="4" key="1">
    <citation type="submission" date="1996-12" db="EMBL/GenBank/DDBJ databases">
        <title>Dynein gene from the diplomonad, Hexamita inflata.</title>
        <authorList>
            <person name="Keeling P.J."/>
            <person name="Doolittle W.F."/>
        </authorList>
    </citation>
    <scope>NUCLEOTIDE SEQUENCE</scope>
    <source>
        <strain evidence="4">AZ-4</strain>
    </source>
</reference>
<proteinExistence type="predicted"/>
<dbReference type="PANTHER" id="PTHR22878">
    <property type="entry name" value="DYNEIN HEAVY CHAIN 6, AXONEMAL-LIKE-RELATED"/>
    <property type="match status" value="1"/>
</dbReference>
<organism evidence="4">
    <name type="scientific">Hexamita inflata</name>
    <dbReference type="NCBI Taxonomy" id="28002"/>
    <lineage>
        <taxon>Eukaryota</taxon>
        <taxon>Metamonada</taxon>
        <taxon>Diplomonadida</taxon>
        <taxon>Hexamitidae</taxon>
        <taxon>Hexamitinae</taxon>
        <taxon>Hexamita</taxon>
    </lineage>
</organism>
<dbReference type="Pfam" id="PF12777">
    <property type="entry name" value="MT"/>
    <property type="match status" value="1"/>
</dbReference>
<dbReference type="InterPro" id="IPR027417">
    <property type="entry name" value="P-loop_NTPase"/>
</dbReference>
<protein>
    <submittedName>
        <fullName evidence="4">Dynein beta chain</fullName>
    </submittedName>
</protein>
<dbReference type="GO" id="GO:0045505">
    <property type="term" value="F:dynein intermediate chain binding"/>
    <property type="evidence" value="ECO:0007669"/>
    <property type="project" value="InterPro"/>
</dbReference>